<dbReference type="AlphaFoldDB" id="A0A1X9M8E4"/>
<keyword evidence="1" id="KW-0812">Transmembrane</keyword>
<dbReference type="EMBL" id="CP020814">
    <property type="protein sequence ID" value="ARK29667.1"/>
    <property type="molecule type" value="Genomic_DNA"/>
</dbReference>
<dbReference type="KEGG" id="bkw:BkAM31D_07230"/>
<organism evidence="2 3">
    <name type="scientific">Halalkalibacter krulwichiae</name>
    <dbReference type="NCBI Taxonomy" id="199441"/>
    <lineage>
        <taxon>Bacteria</taxon>
        <taxon>Bacillati</taxon>
        <taxon>Bacillota</taxon>
        <taxon>Bacilli</taxon>
        <taxon>Bacillales</taxon>
        <taxon>Bacillaceae</taxon>
        <taxon>Halalkalibacter</taxon>
    </lineage>
</organism>
<gene>
    <name evidence="2" type="ORF">BkAM31D_07230</name>
</gene>
<dbReference type="Proteomes" id="UP000193006">
    <property type="component" value="Chromosome"/>
</dbReference>
<keyword evidence="1" id="KW-1133">Transmembrane helix</keyword>
<evidence type="ECO:0000313" key="2">
    <source>
        <dbReference type="EMBL" id="ARK29667.1"/>
    </source>
</evidence>
<evidence type="ECO:0000313" key="3">
    <source>
        <dbReference type="Proteomes" id="UP000193006"/>
    </source>
</evidence>
<reference evidence="2 3" key="1">
    <citation type="submission" date="2017-04" db="EMBL/GenBank/DDBJ databases">
        <title>Bacillus krulwichiae AM31D Genome sequencing and assembly.</title>
        <authorList>
            <person name="Krulwich T.A."/>
            <person name="Anastor L."/>
            <person name="Ehrlich R."/>
            <person name="Ehrlich G.D."/>
            <person name="Janto B."/>
        </authorList>
    </citation>
    <scope>NUCLEOTIDE SEQUENCE [LARGE SCALE GENOMIC DNA]</scope>
    <source>
        <strain evidence="2 3">AM31D</strain>
    </source>
</reference>
<sequence length="95" mass="10757">MDTKISVALGASGVLLGFVLSNQDLGKTLKKHLKTLMFWNESLIFLLFGVTVALLVTSLWFFQNGLKAKINSKKYHQSQMVSPSNIFWGYIEKQF</sequence>
<feature type="transmembrane region" description="Helical" evidence="1">
    <location>
        <begin position="37"/>
        <end position="62"/>
    </location>
</feature>
<evidence type="ECO:0000256" key="1">
    <source>
        <dbReference type="SAM" id="Phobius"/>
    </source>
</evidence>
<accession>A0A1X9M8E4</accession>
<proteinExistence type="predicted"/>
<keyword evidence="1" id="KW-0472">Membrane</keyword>
<keyword evidence="3" id="KW-1185">Reference proteome</keyword>
<name>A0A1X9M8E4_9BACI</name>
<protein>
    <submittedName>
        <fullName evidence="2">Uncharacterized protein</fullName>
    </submittedName>
</protein>